<evidence type="ECO:0000313" key="5">
    <source>
        <dbReference type="EMBL" id="CAL4798988.1"/>
    </source>
</evidence>
<comment type="caution">
    <text evidence="3">The sequence shown here is derived from an EMBL/GenBank/DDBJ whole genome shotgun (WGS) entry which is preliminary data.</text>
</comment>
<dbReference type="InterPro" id="IPR036397">
    <property type="entry name" value="RNaseH_sf"/>
</dbReference>
<accession>A0A9P1DK75</accession>
<dbReference type="EMBL" id="CAMXCT030005201">
    <property type="protein sequence ID" value="CAL4798988.1"/>
    <property type="molecule type" value="Genomic_DNA"/>
</dbReference>
<feature type="domain" description="Integrase catalytic" evidence="2">
    <location>
        <begin position="72"/>
        <end position="242"/>
    </location>
</feature>
<feature type="compositionally biased region" description="Basic and acidic residues" evidence="1">
    <location>
        <begin position="431"/>
        <end position="444"/>
    </location>
</feature>
<evidence type="ECO:0000313" key="3">
    <source>
        <dbReference type="EMBL" id="CAI4011676.1"/>
    </source>
</evidence>
<dbReference type="EMBL" id="CAMXCT020005201">
    <property type="protein sequence ID" value="CAL1165051.1"/>
    <property type="molecule type" value="Genomic_DNA"/>
</dbReference>
<dbReference type="Pfam" id="PF07727">
    <property type="entry name" value="RVT_2"/>
    <property type="match status" value="1"/>
</dbReference>
<evidence type="ECO:0000256" key="1">
    <source>
        <dbReference type="SAM" id="MobiDB-lite"/>
    </source>
</evidence>
<gene>
    <name evidence="3" type="ORF">C1SCF055_LOCUS36814</name>
</gene>
<sequence length="1407" mass="155943">MSFETCFDGEDDLEQPADDAGAAAEQGVEESEPDATGVELYNHVAQGHQPYLSSCLSCVRACGRAPARRLRHAHGPSSVGADFTFMGSLKILVIVVFCSGFLSAFVMDPLNSEANARSVNRSLREAGLTGRHVDLNSDGEATLLALFRLAARMETSPVTGLSYSTFAPERSQSNGRVERANQTVKELTAANLFFLEAQIGRRIPLESPLVPFAIDYACKTHNAFHQKQGSRATVLDRIRGRLNTPKPSTLPFGCLALGKAVSSSAIREEERLMPFVYLGPLLSTGGGCIGIAAQEARLGLSEEEVLKVRKFQTARAVVPCQWPVADLEVLCLPAPQGVPPPAEPALPVDPTEPEPGDAPPAEGERPRGDKAPVVVPTSGPPKDWILKEGTTPNCYACEQIRKSGKAHGRVHSSACKARYKAWLEEQARLREEEEQKNKRPRLEQEVQPAPLPGVLPAPPALGDAPPGQGGDVNMEDLEPVPPGDAMDIDALIDHHVREVEDEFLGRSDPTHVGSQLFVSHSWKLRAATDASVHWFQCQCLGRTVWQAIPIPMRCETSGQTMELKNIVAAFEKEFSQLTHLKVGKWITEAEAKKLSHSLQRKVLATRWVVVQKPSKVRARIVAKDFRACGLSSLREGHYSPTASLEALRLLLAMAETYQWSLCTLDISTAFLYAELDKEERQPICFPTSTLSATGERLHLQLEKALYGLRRAPLAWYRQLVGALASLGFKPTSESTVMRFELSDPSKFLLVLIYVDDLLITGKLNVGEVGVIEFLGRQIKRDSVKGHLTLGLSASYVDGMEELMGMNLTPSKAVPKLADLLKKEDHDLDATEATKFRSVLGKLAWFSLTMPNMSYQVSLLSCYQSTPTKVGWLMLVEVIRFAKAYKHYRQVFGSTGSSWYSPDDLQLYAVCDASWRLKSQMGGVILFAGSMVKCYSRRISSTCLSSAESETFSIVEACHESIGIALMAETFLWGLPERSSTGDFVRTSGTMTTNIKTDSEAAKSIGGMFMTLLRRVRHLELRVYRLQELVSLGRILLEYIQGAINPSDSLTKDSDQAHMELLLECLGLEEDAKEVSRVRTFVEYALDGFDLLSGQHKRRAVTALERGLSLLGIGGSQRENVGTGIDPEVTHPTWAHQVGVLPRPQKHVHFSDAVERVEFDVDESVSAFRAIPKSWDRVMKRHPVLETLRKPLQMFGRGVEPLVIELCCEPESGVRQACEFLKIPYVGVTRAIDLGNAQTIQLIRGVLERKGSVGVWISSPCAAGCRYRFINNRTQSGLLKWRGRYNEHRAIWLSLRRIFQERADKASLMIGQEWPEYCDLFGCATYKKTAELMHLKHRSFVCRMCLDGIFKKWEVRSNSEKLSRFLGTPACACVRPPGPRMVSLKKSGEYSFEVGRFFVEGFLQCTRN</sequence>
<keyword evidence="6" id="KW-1185">Reference proteome</keyword>
<dbReference type="SUPFAM" id="SSF56672">
    <property type="entry name" value="DNA/RNA polymerases"/>
    <property type="match status" value="1"/>
</dbReference>
<dbReference type="EMBL" id="CAMXCT010005201">
    <property type="protein sequence ID" value="CAI4011676.1"/>
    <property type="molecule type" value="Genomic_DNA"/>
</dbReference>
<evidence type="ECO:0000259" key="2">
    <source>
        <dbReference type="PROSITE" id="PS50994"/>
    </source>
</evidence>
<dbReference type="PROSITE" id="PS50994">
    <property type="entry name" value="INTEGRASE"/>
    <property type="match status" value="1"/>
</dbReference>
<dbReference type="GO" id="GO:0003676">
    <property type="term" value="F:nucleic acid binding"/>
    <property type="evidence" value="ECO:0007669"/>
    <property type="project" value="InterPro"/>
</dbReference>
<organism evidence="3">
    <name type="scientific">Cladocopium goreaui</name>
    <dbReference type="NCBI Taxonomy" id="2562237"/>
    <lineage>
        <taxon>Eukaryota</taxon>
        <taxon>Sar</taxon>
        <taxon>Alveolata</taxon>
        <taxon>Dinophyceae</taxon>
        <taxon>Suessiales</taxon>
        <taxon>Symbiodiniaceae</taxon>
        <taxon>Cladocopium</taxon>
    </lineage>
</organism>
<evidence type="ECO:0000313" key="4">
    <source>
        <dbReference type="EMBL" id="CAL1165051.1"/>
    </source>
</evidence>
<dbReference type="PANTHER" id="PTHR11439">
    <property type="entry name" value="GAG-POL-RELATED RETROTRANSPOSON"/>
    <property type="match status" value="1"/>
</dbReference>
<dbReference type="InterPro" id="IPR001584">
    <property type="entry name" value="Integrase_cat-core"/>
</dbReference>
<dbReference type="Proteomes" id="UP001152797">
    <property type="component" value="Unassembled WGS sequence"/>
</dbReference>
<evidence type="ECO:0000313" key="6">
    <source>
        <dbReference type="Proteomes" id="UP001152797"/>
    </source>
</evidence>
<feature type="compositionally biased region" description="Pro residues" evidence="1">
    <location>
        <begin position="449"/>
        <end position="459"/>
    </location>
</feature>
<reference evidence="4" key="2">
    <citation type="submission" date="2024-04" db="EMBL/GenBank/DDBJ databases">
        <authorList>
            <person name="Chen Y."/>
            <person name="Shah S."/>
            <person name="Dougan E. K."/>
            <person name="Thang M."/>
            <person name="Chan C."/>
        </authorList>
    </citation>
    <scope>NUCLEOTIDE SEQUENCE [LARGE SCALE GENOMIC DNA]</scope>
</reference>
<name>A0A9P1DK75_9DINO</name>
<feature type="region of interest" description="Disordered" evidence="1">
    <location>
        <begin position="431"/>
        <end position="477"/>
    </location>
</feature>
<dbReference type="PANTHER" id="PTHR11439:SF467">
    <property type="entry name" value="INTEGRASE CATALYTIC DOMAIN-CONTAINING PROTEIN"/>
    <property type="match status" value="1"/>
</dbReference>
<dbReference type="InterPro" id="IPR013103">
    <property type="entry name" value="RVT_2"/>
</dbReference>
<dbReference type="CDD" id="cd09272">
    <property type="entry name" value="RNase_HI_RT_Ty1"/>
    <property type="match status" value="1"/>
</dbReference>
<dbReference type="GO" id="GO:0015074">
    <property type="term" value="P:DNA integration"/>
    <property type="evidence" value="ECO:0007669"/>
    <property type="project" value="InterPro"/>
</dbReference>
<feature type="region of interest" description="Disordered" evidence="1">
    <location>
        <begin position="340"/>
        <end position="386"/>
    </location>
</feature>
<dbReference type="OrthoDB" id="423296at2759"/>
<protein>
    <submittedName>
        <fullName evidence="5">Retrovirus-related Pol polyprotein from transposon TNT 1-94</fullName>
    </submittedName>
</protein>
<dbReference type="InterPro" id="IPR043502">
    <property type="entry name" value="DNA/RNA_pol_sf"/>
</dbReference>
<dbReference type="Gene3D" id="3.30.420.10">
    <property type="entry name" value="Ribonuclease H-like superfamily/Ribonuclease H"/>
    <property type="match status" value="1"/>
</dbReference>
<reference evidence="3" key="1">
    <citation type="submission" date="2022-10" db="EMBL/GenBank/DDBJ databases">
        <authorList>
            <person name="Chen Y."/>
            <person name="Dougan E. K."/>
            <person name="Chan C."/>
            <person name="Rhodes N."/>
            <person name="Thang M."/>
        </authorList>
    </citation>
    <scope>NUCLEOTIDE SEQUENCE</scope>
</reference>
<proteinExistence type="predicted"/>